<evidence type="ECO:0000256" key="1">
    <source>
        <dbReference type="SAM" id="Phobius"/>
    </source>
</evidence>
<keyword evidence="3" id="KW-1185">Reference proteome</keyword>
<accession>A0A0R0M332</accession>
<gene>
    <name evidence="2" type="ORF">M153_21400012646</name>
</gene>
<name>A0A0R0M332_9MICR</name>
<keyword evidence="1" id="KW-1133">Transmembrane helix</keyword>
<protein>
    <submittedName>
        <fullName evidence="2">Uncharacterized protein</fullName>
    </submittedName>
</protein>
<proteinExistence type="predicted"/>
<comment type="caution">
    <text evidence="2">The sequence shown here is derived from an EMBL/GenBank/DDBJ whole genome shotgun (WGS) entry which is preliminary data.</text>
</comment>
<dbReference type="VEuPathDB" id="MicrosporidiaDB:M153_21400012646"/>
<keyword evidence="1" id="KW-0472">Membrane</keyword>
<evidence type="ECO:0000313" key="2">
    <source>
        <dbReference type="EMBL" id="KRH94549.1"/>
    </source>
</evidence>
<feature type="transmembrane region" description="Helical" evidence="1">
    <location>
        <begin position="98"/>
        <end position="121"/>
    </location>
</feature>
<dbReference type="AlphaFoldDB" id="A0A0R0M332"/>
<sequence>MRKKSLIYFAVKSHYSLEIFADQNDIQINKEKINQKPSNMPNQNDIQIGTEGIDQKLSYMSNKNVVTKNTHSQMDLSLESYDINKNNQITENSIGNGMIATVIIGSLFFVSALFIGLGFLYKKYRNKTIETNPEDSKNVI</sequence>
<reference evidence="2 3" key="1">
    <citation type="submission" date="2015-07" db="EMBL/GenBank/DDBJ databases">
        <title>The genome of Pseudoloma neurophilia, a relevant intracellular parasite of the zebrafish.</title>
        <authorList>
            <person name="Ndikumana S."/>
            <person name="Pelin A."/>
            <person name="Sanders J."/>
            <person name="Corradi N."/>
        </authorList>
    </citation>
    <scope>NUCLEOTIDE SEQUENCE [LARGE SCALE GENOMIC DNA]</scope>
    <source>
        <strain evidence="2 3">MK1</strain>
    </source>
</reference>
<evidence type="ECO:0000313" key="3">
    <source>
        <dbReference type="Proteomes" id="UP000051530"/>
    </source>
</evidence>
<organism evidence="2 3">
    <name type="scientific">Pseudoloma neurophilia</name>
    <dbReference type="NCBI Taxonomy" id="146866"/>
    <lineage>
        <taxon>Eukaryota</taxon>
        <taxon>Fungi</taxon>
        <taxon>Fungi incertae sedis</taxon>
        <taxon>Microsporidia</taxon>
        <taxon>Pseudoloma</taxon>
    </lineage>
</organism>
<dbReference type="Proteomes" id="UP000051530">
    <property type="component" value="Unassembled WGS sequence"/>
</dbReference>
<keyword evidence="1" id="KW-0812">Transmembrane</keyword>
<dbReference type="EMBL" id="LGUB01000060">
    <property type="protein sequence ID" value="KRH94549.1"/>
    <property type="molecule type" value="Genomic_DNA"/>
</dbReference>